<dbReference type="NCBIfam" id="TIGR00046">
    <property type="entry name" value="RsmE family RNA methyltransferase"/>
    <property type="match status" value="1"/>
</dbReference>
<dbReference type="InterPro" id="IPR029028">
    <property type="entry name" value="Alpha/beta_knot_MTases"/>
</dbReference>
<evidence type="ECO:0000256" key="5">
    <source>
        <dbReference type="ARBA" id="ARBA00022603"/>
    </source>
</evidence>
<protein>
    <recommendedName>
        <fullName evidence="10">Ribosomal RNA small subunit methyltransferase E</fullName>
        <ecNumber evidence="10">2.1.1.193</ecNumber>
    </recommendedName>
</protein>
<reference evidence="12 13" key="1">
    <citation type="journal article" date="2017" name="Genome Announc.">
        <title>Complete Genome Sequences of Two Acetylene-Fermenting Pelobacter acetylenicus Strains.</title>
        <authorList>
            <person name="Sutton J.M."/>
            <person name="Baesman S.M."/>
            <person name="Fierst J.L."/>
            <person name="Poret-Peterson A.T."/>
            <person name="Oremland R.S."/>
            <person name="Dunlap D.S."/>
            <person name="Akob D.M."/>
        </authorList>
    </citation>
    <scope>NUCLEOTIDE SEQUENCE [LARGE SCALE GENOMIC DNA]</scope>
    <source>
        <strain evidence="12 13">DSM 3247</strain>
    </source>
</reference>
<dbReference type="AlphaFoldDB" id="A0A1L3GJ01"/>
<dbReference type="GO" id="GO:0070042">
    <property type="term" value="F:rRNA (uridine-N3-)-methyltransferase activity"/>
    <property type="evidence" value="ECO:0007669"/>
    <property type="project" value="TreeGrafter"/>
</dbReference>
<proteinExistence type="inferred from homology"/>
<dbReference type="STRING" id="29542.A6070_07425"/>
<evidence type="ECO:0000256" key="10">
    <source>
        <dbReference type="PIRNR" id="PIRNR015601"/>
    </source>
</evidence>
<organism evidence="12 13">
    <name type="scientific">Syntrophotalea acetylenica</name>
    <name type="common">Pelobacter acetylenicus</name>
    <dbReference type="NCBI Taxonomy" id="29542"/>
    <lineage>
        <taxon>Bacteria</taxon>
        <taxon>Pseudomonadati</taxon>
        <taxon>Thermodesulfobacteriota</taxon>
        <taxon>Desulfuromonadia</taxon>
        <taxon>Desulfuromonadales</taxon>
        <taxon>Syntrophotaleaceae</taxon>
        <taxon>Syntrophotalea</taxon>
    </lineage>
</organism>
<evidence type="ECO:0000313" key="13">
    <source>
        <dbReference type="Proteomes" id="UP000182264"/>
    </source>
</evidence>
<dbReference type="InterPro" id="IPR029026">
    <property type="entry name" value="tRNA_m1G_MTases_N"/>
</dbReference>
<comment type="similarity">
    <text evidence="2 10">Belongs to the RNA methyltransferase RsmE family.</text>
</comment>
<comment type="catalytic activity">
    <reaction evidence="9 10">
        <text>uridine(1498) in 16S rRNA + S-adenosyl-L-methionine = N(3)-methyluridine(1498) in 16S rRNA + S-adenosyl-L-homocysteine + H(+)</text>
        <dbReference type="Rhea" id="RHEA:42920"/>
        <dbReference type="Rhea" id="RHEA-COMP:10283"/>
        <dbReference type="Rhea" id="RHEA-COMP:10284"/>
        <dbReference type="ChEBI" id="CHEBI:15378"/>
        <dbReference type="ChEBI" id="CHEBI:57856"/>
        <dbReference type="ChEBI" id="CHEBI:59789"/>
        <dbReference type="ChEBI" id="CHEBI:65315"/>
        <dbReference type="ChEBI" id="CHEBI:74502"/>
        <dbReference type="EC" id="2.1.1.193"/>
    </reaction>
</comment>
<dbReference type="KEGG" id="pace:A6070_07425"/>
<evidence type="ECO:0000256" key="2">
    <source>
        <dbReference type="ARBA" id="ARBA00005528"/>
    </source>
</evidence>
<dbReference type="GO" id="GO:0070475">
    <property type="term" value="P:rRNA base methylation"/>
    <property type="evidence" value="ECO:0007669"/>
    <property type="project" value="TreeGrafter"/>
</dbReference>
<name>A0A1L3GJ01_SYNAC</name>
<dbReference type="GO" id="GO:0005737">
    <property type="term" value="C:cytoplasm"/>
    <property type="evidence" value="ECO:0007669"/>
    <property type="project" value="UniProtKB-SubCell"/>
</dbReference>
<gene>
    <name evidence="12" type="ORF">A7E75_13395</name>
</gene>
<dbReference type="Gene3D" id="3.40.1280.10">
    <property type="match status" value="1"/>
</dbReference>
<dbReference type="EC" id="2.1.1.193" evidence="10"/>
<dbReference type="Pfam" id="PF04452">
    <property type="entry name" value="Methyltrans_RNA"/>
    <property type="match status" value="1"/>
</dbReference>
<keyword evidence="5 10" id="KW-0489">Methyltransferase</keyword>
<feature type="domain" description="Ribosomal RNA small subunit methyltransferase E methyltransferase" evidence="11">
    <location>
        <begin position="79"/>
        <end position="242"/>
    </location>
</feature>
<dbReference type="EMBL" id="CP015518">
    <property type="protein sequence ID" value="APG25894.1"/>
    <property type="molecule type" value="Genomic_DNA"/>
</dbReference>
<dbReference type="InterPro" id="IPR046886">
    <property type="entry name" value="RsmE_MTase_dom"/>
</dbReference>
<evidence type="ECO:0000256" key="1">
    <source>
        <dbReference type="ARBA" id="ARBA00004496"/>
    </source>
</evidence>
<dbReference type="PIRSF" id="PIRSF015601">
    <property type="entry name" value="MTase_slr0722"/>
    <property type="match status" value="1"/>
</dbReference>
<sequence length="249" mass="27663">MPCVNGGGSQSIVRLDRAIVVEQEVALPPEAVRALSFWRARPGSILTVVDGQNARFRARLLENNRVFPFQSMADRTRPVVPLTLYQALPEKERFELVLQKCVELGVRRIVPYVSARSTTLQQRDSRQRKSHRWPDIVLKAARQCRRADIPQLGPVMTFDQVLAETALWDVAVMLYEGETAASLRNVILQPDIANAALLIGPEGGFTRQEVIQARHLSVLPVSLGPLILRTETAAIAGTAVMQWILGALE</sequence>
<evidence type="ECO:0000256" key="7">
    <source>
        <dbReference type="ARBA" id="ARBA00022691"/>
    </source>
</evidence>
<comment type="function">
    <text evidence="8 10">Specifically methylates the N3 position of the uracil ring of uridine 1498 (m3U1498) in 16S rRNA. Acts on the fully assembled 30S ribosomal subunit.</text>
</comment>
<accession>A0A1L3GJ01</accession>
<evidence type="ECO:0000256" key="3">
    <source>
        <dbReference type="ARBA" id="ARBA00022490"/>
    </source>
</evidence>
<keyword evidence="6 10" id="KW-0808">Transferase</keyword>
<evidence type="ECO:0000256" key="8">
    <source>
        <dbReference type="ARBA" id="ARBA00025699"/>
    </source>
</evidence>
<dbReference type="Proteomes" id="UP000182264">
    <property type="component" value="Chromosome"/>
</dbReference>
<evidence type="ECO:0000256" key="6">
    <source>
        <dbReference type="ARBA" id="ARBA00022679"/>
    </source>
</evidence>
<keyword evidence="3 10" id="KW-0963">Cytoplasm</keyword>
<dbReference type="CDD" id="cd18084">
    <property type="entry name" value="RsmE-like"/>
    <property type="match status" value="1"/>
</dbReference>
<dbReference type="InterPro" id="IPR006700">
    <property type="entry name" value="RsmE"/>
</dbReference>
<evidence type="ECO:0000313" key="12">
    <source>
        <dbReference type="EMBL" id="APG25894.1"/>
    </source>
</evidence>
<dbReference type="PANTHER" id="PTHR30027:SF3">
    <property type="entry name" value="16S RRNA (URACIL(1498)-N(3))-METHYLTRANSFERASE"/>
    <property type="match status" value="1"/>
</dbReference>
<keyword evidence="7 10" id="KW-0949">S-adenosyl-L-methionine</keyword>
<dbReference type="PANTHER" id="PTHR30027">
    <property type="entry name" value="RIBOSOMAL RNA SMALL SUBUNIT METHYLTRANSFERASE E"/>
    <property type="match status" value="1"/>
</dbReference>
<keyword evidence="13" id="KW-1185">Reference proteome</keyword>
<evidence type="ECO:0000256" key="9">
    <source>
        <dbReference type="ARBA" id="ARBA00047944"/>
    </source>
</evidence>
<comment type="subcellular location">
    <subcellularLocation>
        <location evidence="1 10">Cytoplasm</location>
    </subcellularLocation>
</comment>
<evidence type="ECO:0000259" key="11">
    <source>
        <dbReference type="Pfam" id="PF04452"/>
    </source>
</evidence>
<keyword evidence="4 10" id="KW-0698">rRNA processing</keyword>
<evidence type="ECO:0000256" key="4">
    <source>
        <dbReference type="ARBA" id="ARBA00022552"/>
    </source>
</evidence>
<dbReference type="SUPFAM" id="SSF75217">
    <property type="entry name" value="alpha/beta knot"/>
    <property type="match status" value="1"/>
</dbReference>